<evidence type="ECO:0000313" key="9">
    <source>
        <dbReference type="EMBL" id="EGG09566.1"/>
    </source>
</evidence>
<comment type="similarity">
    <text evidence="2">Belongs to the ZC3H14 family.</text>
</comment>
<dbReference type="Proteomes" id="UP000001072">
    <property type="component" value="Unassembled WGS sequence"/>
</dbReference>
<comment type="subcellular location">
    <subcellularLocation>
        <location evidence="1">Nucleus</location>
    </subcellularLocation>
</comment>
<evidence type="ECO:0000256" key="8">
    <source>
        <dbReference type="SAM" id="MobiDB-lite"/>
    </source>
</evidence>
<evidence type="ECO:0008006" key="11">
    <source>
        <dbReference type="Google" id="ProtNLM"/>
    </source>
</evidence>
<evidence type="ECO:0000256" key="6">
    <source>
        <dbReference type="ARBA" id="ARBA00022833"/>
    </source>
</evidence>
<evidence type="ECO:0000313" key="10">
    <source>
        <dbReference type="Proteomes" id="UP000001072"/>
    </source>
</evidence>
<dbReference type="GO" id="GO:0008143">
    <property type="term" value="F:poly(A) binding"/>
    <property type="evidence" value="ECO:0007669"/>
    <property type="project" value="InterPro"/>
</dbReference>
<name>F4RDQ3_MELLP</name>
<feature type="compositionally biased region" description="Polar residues" evidence="8">
    <location>
        <begin position="102"/>
        <end position="117"/>
    </location>
</feature>
<dbReference type="AlphaFoldDB" id="F4RDQ3"/>
<feature type="compositionally biased region" description="Basic and acidic residues" evidence="8">
    <location>
        <begin position="200"/>
        <end position="209"/>
    </location>
</feature>
<feature type="region of interest" description="Disordered" evidence="8">
    <location>
        <begin position="583"/>
        <end position="606"/>
    </location>
</feature>
<dbReference type="KEGG" id="mlr:MELLADRAFT_77131"/>
<keyword evidence="7" id="KW-0539">Nucleus</keyword>
<dbReference type="RefSeq" id="XP_007407293.1">
    <property type="nucleotide sequence ID" value="XM_007407231.1"/>
</dbReference>
<evidence type="ECO:0000256" key="7">
    <source>
        <dbReference type="ARBA" id="ARBA00023242"/>
    </source>
</evidence>
<dbReference type="eggNOG" id="KOG3702">
    <property type="taxonomic scope" value="Eukaryota"/>
</dbReference>
<dbReference type="GO" id="GO:0043488">
    <property type="term" value="P:regulation of mRNA stability"/>
    <property type="evidence" value="ECO:0007669"/>
    <property type="project" value="InterPro"/>
</dbReference>
<evidence type="ECO:0000256" key="4">
    <source>
        <dbReference type="ARBA" id="ARBA00022737"/>
    </source>
</evidence>
<feature type="compositionally biased region" description="Polar residues" evidence="8">
    <location>
        <begin position="387"/>
        <end position="402"/>
    </location>
</feature>
<feature type="compositionally biased region" description="Pro residues" evidence="8">
    <location>
        <begin position="234"/>
        <end position="245"/>
    </location>
</feature>
<dbReference type="GO" id="GO:0005634">
    <property type="term" value="C:nucleus"/>
    <property type="evidence" value="ECO:0007669"/>
    <property type="project" value="UniProtKB-SubCell"/>
</dbReference>
<feature type="compositionally biased region" description="Polar residues" evidence="8">
    <location>
        <begin position="673"/>
        <end position="698"/>
    </location>
</feature>
<dbReference type="STRING" id="747676.F4RDQ3"/>
<dbReference type="PANTHER" id="PTHR14738:SF29">
    <property type="entry name" value="ZINC FINGER CCCH DOMAIN-CONTAINING PROTEIN 14"/>
    <property type="match status" value="1"/>
</dbReference>
<evidence type="ECO:0000256" key="1">
    <source>
        <dbReference type="ARBA" id="ARBA00004123"/>
    </source>
</evidence>
<organism evidence="10">
    <name type="scientific">Melampsora larici-populina (strain 98AG31 / pathotype 3-4-7)</name>
    <name type="common">Poplar leaf rust fungus</name>
    <dbReference type="NCBI Taxonomy" id="747676"/>
    <lineage>
        <taxon>Eukaryota</taxon>
        <taxon>Fungi</taxon>
        <taxon>Dikarya</taxon>
        <taxon>Basidiomycota</taxon>
        <taxon>Pucciniomycotina</taxon>
        <taxon>Pucciniomycetes</taxon>
        <taxon>Pucciniales</taxon>
        <taxon>Melampsoraceae</taxon>
        <taxon>Melampsora</taxon>
    </lineage>
</organism>
<dbReference type="GO" id="GO:0008270">
    <property type="term" value="F:zinc ion binding"/>
    <property type="evidence" value="ECO:0007669"/>
    <property type="project" value="UniProtKB-KW"/>
</dbReference>
<dbReference type="InterPro" id="IPR040366">
    <property type="entry name" value="Nab2/ZC3H14"/>
</dbReference>
<sequence>MARPEIVMETPAAKQLEAAVQRKLAEFSYSTADDVVMAEYVVVMLANAKTPAEITAELTELIGEDMYDPIFTDWLFEELARQYGPPPNSSAPVVESTVDIPTKSSQAGTSERSNSDLPTAGKIETVNDSREPMNSNRNPAKRVGNNGTNGNRNSQGVFNQALGGLKRSGGTDILKDTPPHRRLRSDEPFSSGGIPTGPRSMDRDSRDGGRPNVIPPRIGGGMTTDRRDTNNNGPRPPHNNFPPMRPGFGANPDAGAKSILERVGVMGNGIRPFLNHNFQGGFDNGQPRRMNDQLGDSLNGGRPPMPPALHAPFYNPGVPYSGPMTPNHPFPQHQYQQPSPNAPTPQLFLANGQPFIPSHPISHPLSAAGGQIPPMYHQVLMNLPTTPNSGLSAQSPAFNPGQSMGYVPKSGASQSQSAPDLNLSPLPDKPSLRQECKYNLECKDAWCPSSHCSPCGDFKSSMLLNFDACEKQMQCQDSDCPKAHVSPQQRDPKSSIRIPMITNAAAPNTSAMPLQASTPAPSSNLTPCRFGTQCTRADCHFTHPWNTNPNTPGSASEVGKAPASTPFSTIRCKYGMACTRPNCHFQHPPKKTAAASYRTPSKNISKTFNSSDIVTAANGIDAAKLPPSKKFGAPQPEQGESLNNADEKAEKDSVAPTLSLKPKVEADLPVSNPPSSNAKPSIKTEANNGLQHQATSELSDIKPILPVSVST</sequence>
<dbReference type="Gene3D" id="4.10.1000.40">
    <property type="match status" value="3"/>
</dbReference>
<feature type="compositionally biased region" description="Low complexity" evidence="8">
    <location>
        <begin position="144"/>
        <end position="153"/>
    </location>
</feature>
<gene>
    <name evidence="9" type="ORF">MELLADRAFT_77131</name>
</gene>
<dbReference type="Gene3D" id="1.10.340.40">
    <property type="entry name" value="Nuclear abundant poly(A) RNA-bind protein 2, N-terminal domain"/>
    <property type="match status" value="1"/>
</dbReference>
<dbReference type="GeneID" id="18932890"/>
<keyword evidence="4" id="KW-0677">Repeat</keyword>
<feature type="compositionally biased region" description="Basic and acidic residues" evidence="8">
    <location>
        <begin position="173"/>
        <end position="187"/>
    </location>
</feature>
<dbReference type="InParanoid" id="F4RDQ3"/>
<dbReference type="PANTHER" id="PTHR14738">
    <property type="entry name" value="ZINC FINGER CCCH DOMAIN-CONTAINING PROTEIN 14"/>
    <property type="match status" value="1"/>
</dbReference>
<dbReference type="GO" id="GO:0005737">
    <property type="term" value="C:cytoplasm"/>
    <property type="evidence" value="ECO:0007669"/>
    <property type="project" value="TreeGrafter"/>
</dbReference>
<feature type="region of interest" description="Disordered" evidence="8">
    <location>
        <begin position="387"/>
        <end position="428"/>
    </location>
</feature>
<dbReference type="Pfam" id="PF14608">
    <property type="entry name" value="zf-CCCH_2"/>
    <property type="match status" value="2"/>
</dbReference>
<evidence type="ECO:0000256" key="3">
    <source>
        <dbReference type="ARBA" id="ARBA00022723"/>
    </source>
</evidence>
<reference evidence="10" key="1">
    <citation type="journal article" date="2011" name="Proc. Natl. Acad. Sci. U.S.A.">
        <title>Obligate biotrophy features unraveled by the genomic analysis of rust fungi.</title>
        <authorList>
            <person name="Duplessis S."/>
            <person name="Cuomo C.A."/>
            <person name="Lin Y.-C."/>
            <person name="Aerts A."/>
            <person name="Tisserant E."/>
            <person name="Veneault-Fourrey C."/>
            <person name="Joly D.L."/>
            <person name="Hacquard S."/>
            <person name="Amselem J."/>
            <person name="Cantarel B.L."/>
            <person name="Chiu R."/>
            <person name="Coutinho P.M."/>
            <person name="Feau N."/>
            <person name="Field M."/>
            <person name="Frey P."/>
            <person name="Gelhaye E."/>
            <person name="Goldberg J."/>
            <person name="Grabherr M.G."/>
            <person name="Kodira C.D."/>
            <person name="Kohler A."/>
            <person name="Kuees U."/>
            <person name="Lindquist E.A."/>
            <person name="Lucas S.M."/>
            <person name="Mago R."/>
            <person name="Mauceli E."/>
            <person name="Morin E."/>
            <person name="Murat C."/>
            <person name="Pangilinan J.L."/>
            <person name="Park R."/>
            <person name="Pearson M."/>
            <person name="Quesneville H."/>
            <person name="Rouhier N."/>
            <person name="Sakthikumar S."/>
            <person name="Salamov A.A."/>
            <person name="Schmutz J."/>
            <person name="Selles B."/>
            <person name="Shapiro H."/>
            <person name="Tanguay P."/>
            <person name="Tuskan G.A."/>
            <person name="Henrissat B."/>
            <person name="Van de Peer Y."/>
            <person name="Rouze P."/>
            <person name="Ellis J.G."/>
            <person name="Dodds P.N."/>
            <person name="Schein J.E."/>
            <person name="Zhong S."/>
            <person name="Hamelin R.C."/>
            <person name="Grigoriev I.V."/>
            <person name="Szabo L.J."/>
            <person name="Martin F."/>
        </authorList>
    </citation>
    <scope>NUCLEOTIDE SEQUENCE [LARGE SCALE GENOMIC DNA]</scope>
    <source>
        <strain evidence="10">98AG31 / pathotype 3-4-7</strain>
    </source>
</reference>
<dbReference type="InterPro" id="IPR043094">
    <property type="entry name" value="Nab2/ZC3H14_N_sf"/>
</dbReference>
<dbReference type="EMBL" id="GL883097">
    <property type="protein sequence ID" value="EGG09566.1"/>
    <property type="molecule type" value="Genomic_DNA"/>
</dbReference>
<dbReference type="OrthoDB" id="438553at2759"/>
<dbReference type="VEuPathDB" id="FungiDB:MELLADRAFT_77131"/>
<keyword evidence="3" id="KW-0479">Metal-binding</keyword>
<keyword evidence="5" id="KW-0863">Zinc-finger</keyword>
<keyword evidence="6" id="KW-0862">Zinc</keyword>
<accession>F4RDQ3</accession>
<protein>
    <recommendedName>
        <fullName evidence="11">C3H1-type domain-containing protein</fullName>
    </recommendedName>
</protein>
<feature type="region of interest" description="Disordered" evidence="8">
    <location>
        <begin position="86"/>
        <end position="255"/>
    </location>
</feature>
<feature type="region of interest" description="Disordered" evidence="8">
    <location>
        <begin position="623"/>
        <end position="711"/>
    </location>
</feature>
<dbReference type="HOGENOM" id="CLU_362131_0_0_1"/>
<proteinExistence type="inferred from homology"/>
<evidence type="ECO:0000256" key="5">
    <source>
        <dbReference type="ARBA" id="ARBA00022771"/>
    </source>
</evidence>
<keyword evidence="10" id="KW-1185">Reference proteome</keyword>
<evidence type="ECO:0000256" key="2">
    <source>
        <dbReference type="ARBA" id="ARBA00008423"/>
    </source>
</evidence>